<keyword evidence="2" id="KW-0812">Transmembrane</keyword>
<keyword evidence="2" id="KW-0472">Membrane</keyword>
<dbReference type="TCDB" id="1.M.1.3.24">
    <property type="family name" value="the rz/rz1 spanin1 (rz(1)) family"/>
</dbReference>
<dbReference type="GeneID" id="17777828"/>
<evidence type="ECO:0000256" key="2">
    <source>
        <dbReference type="SAM" id="Phobius"/>
    </source>
</evidence>
<reference evidence="3 4" key="1">
    <citation type="journal article" date="2014" name="J. Bacteriol.">
        <title>Characterization of novel virulent broad-host-range phages of Xylella fastidiosa and Xanthomonas.</title>
        <authorList>
            <person name="Ahern S.J."/>
            <person name="Das M."/>
            <person name="Bhowmick T.S."/>
            <person name="Young R."/>
            <person name="Gonzalez C.F."/>
        </authorList>
    </citation>
    <scope>NUCLEOTIDE SEQUENCE [LARGE SCALE GENOMIC DNA]</scope>
</reference>
<evidence type="ECO:0000313" key="4">
    <source>
        <dbReference type="Proteomes" id="UP000018622"/>
    </source>
</evidence>
<organism evidence="3 4">
    <name type="scientific">Xylella phage Paz</name>
    <dbReference type="NCBI Taxonomy" id="1415145"/>
    <lineage>
        <taxon>Viruses</taxon>
        <taxon>Duplodnaviria</taxon>
        <taxon>Heunggongvirae</taxon>
        <taxon>Uroviricota</taxon>
        <taxon>Caudoviricetes</taxon>
        <taxon>Autographivirales</taxon>
        <taxon>Autonotataviridae</taxon>
        <taxon>Gujervirinae</taxon>
        <taxon>Pazvirus</taxon>
        <taxon>Pazvirus paz</taxon>
    </lineage>
</organism>
<name>V5Q8M6_9CAUD</name>
<feature type="transmembrane region" description="Helical" evidence="2">
    <location>
        <begin position="6"/>
        <end position="27"/>
    </location>
</feature>
<feature type="compositionally biased region" description="Basic and acidic residues" evidence="1">
    <location>
        <begin position="68"/>
        <end position="78"/>
    </location>
</feature>
<dbReference type="EMBL" id="KF626666">
    <property type="protein sequence ID" value="AHB12146.1"/>
    <property type="molecule type" value="Genomic_DNA"/>
</dbReference>
<dbReference type="KEGG" id="vg:17777828"/>
<keyword evidence="4" id="KW-1185">Reference proteome</keyword>
<evidence type="ECO:0000313" key="3">
    <source>
        <dbReference type="EMBL" id="AHB12146.1"/>
    </source>
</evidence>
<sequence>MSTVRDYIIILLITLIVGLGAATFMLNKRLDAALEQKENATSLVKGYEEYTSSLNKFTKKREEVHAEAEQDRVVHQEWADQPVPDDLADKLREH</sequence>
<dbReference type="Proteomes" id="UP000018622">
    <property type="component" value="Segment"/>
</dbReference>
<feature type="region of interest" description="Disordered" evidence="1">
    <location>
        <begin position="68"/>
        <end position="94"/>
    </location>
</feature>
<gene>
    <name evidence="3" type="ORF">Paz_49</name>
</gene>
<dbReference type="RefSeq" id="YP_008858924.1">
    <property type="nucleotide sequence ID" value="NC_022982.1"/>
</dbReference>
<accession>V5Q8M6</accession>
<protein>
    <submittedName>
        <fullName evidence="3">I-spanin</fullName>
    </submittedName>
</protein>
<evidence type="ECO:0000256" key="1">
    <source>
        <dbReference type="SAM" id="MobiDB-lite"/>
    </source>
</evidence>
<keyword evidence="2" id="KW-1133">Transmembrane helix</keyword>
<proteinExistence type="predicted"/>